<dbReference type="SUPFAM" id="SSF52096">
    <property type="entry name" value="ClpP/crotonase"/>
    <property type="match status" value="1"/>
</dbReference>
<dbReference type="InterPro" id="IPR018376">
    <property type="entry name" value="Enoyl-CoA_hyd/isom_CS"/>
</dbReference>
<evidence type="ECO:0000313" key="7">
    <source>
        <dbReference type="Proteomes" id="UP000261931"/>
    </source>
</evidence>
<accession>A0A372EG27</accession>
<dbReference type="Proteomes" id="UP000261931">
    <property type="component" value="Unassembled WGS sequence"/>
</dbReference>
<protein>
    <submittedName>
        <fullName evidence="6">Enoyl-CoA hydratase/isomerase family protein</fullName>
    </submittedName>
</protein>
<comment type="similarity">
    <text evidence="2 5">Belongs to the enoyl-CoA hydratase/isomerase family.</text>
</comment>
<evidence type="ECO:0000256" key="4">
    <source>
        <dbReference type="ARBA" id="ARBA00023235"/>
    </source>
</evidence>
<dbReference type="Gene3D" id="1.10.12.10">
    <property type="entry name" value="Lyase 2-enoyl-coa Hydratase, Chain A, domain 2"/>
    <property type="match status" value="1"/>
</dbReference>
<keyword evidence="4 6" id="KW-0413">Isomerase</keyword>
<organism evidence="6 7">
    <name type="scientific">Hydrogenophaga borbori</name>
    <dbReference type="NCBI Taxonomy" id="2294117"/>
    <lineage>
        <taxon>Bacteria</taxon>
        <taxon>Pseudomonadati</taxon>
        <taxon>Pseudomonadota</taxon>
        <taxon>Betaproteobacteria</taxon>
        <taxon>Burkholderiales</taxon>
        <taxon>Comamonadaceae</taxon>
        <taxon>Hydrogenophaga</taxon>
    </lineage>
</organism>
<gene>
    <name evidence="6" type="ORF">DY262_16605</name>
</gene>
<dbReference type="AlphaFoldDB" id="A0A372EG27"/>
<dbReference type="PANTHER" id="PTHR43684">
    <property type="match status" value="1"/>
</dbReference>
<evidence type="ECO:0000313" key="6">
    <source>
        <dbReference type="EMBL" id="RFP77376.1"/>
    </source>
</evidence>
<comment type="subcellular location">
    <subcellularLocation>
        <location evidence="1">Peroxisome</location>
    </subcellularLocation>
</comment>
<dbReference type="RefSeq" id="WP_116960225.1">
    <property type="nucleotide sequence ID" value="NZ_QVLS01000011.1"/>
</dbReference>
<evidence type="ECO:0000256" key="3">
    <source>
        <dbReference type="ARBA" id="ARBA00023140"/>
    </source>
</evidence>
<name>A0A372EG27_9BURK</name>
<evidence type="ECO:0000256" key="5">
    <source>
        <dbReference type="RuleBase" id="RU003707"/>
    </source>
</evidence>
<dbReference type="CDD" id="cd06558">
    <property type="entry name" value="crotonase-like"/>
    <property type="match status" value="1"/>
</dbReference>
<proteinExistence type="inferred from homology"/>
<dbReference type="InterPro" id="IPR029045">
    <property type="entry name" value="ClpP/crotonase-like_dom_sf"/>
</dbReference>
<dbReference type="Pfam" id="PF00378">
    <property type="entry name" value="ECH_1"/>
    <property type="match status" value="1"/>
</dbReference>
<evidence type="ECO:0000256" key="2">
    <source>
        <dbReference type="ARBA" id="ARBA00005254"/>
    </source>
</evidence>
<dbReference type="PANTHER" id="PTHR43684:SF1">
    <property type="entry name" value="ENOYL-COA DELTA ISOMERASE 2"/>
    <property type="match status" value="1"/>
</dbReference>
<dbReference type="InterPro" id="IPR014748">
    <property type="entry name" value="Enoyl-CoA_hydra_C"/>
</dbReference>
<dbReference type="PROSITE" id="PS00166">
    <property type="entry name" value="ENOYL_COA_HYDRATASE"/>
    <property type="match status" value="1"/>
</dbReference>
<evidence type="ECO:0000256" key="1">
    <source>
        <dbReference type="ARBA" id="ARBA00004275"/>
    </source>
</evidence>
<keyword evidence="3" id="KW-0576">Peroxisome</keyword>
<keyword evidence="7" id="KW-1185">Reference proteome</keyword>
<dbReference type="InterPro" id="IPR001753">
    <property type="entry name" value="Enoyl-CoA_hydra/iso"/>
</dbReference>
<dbReference type="GO" id="GO:0004165">
    <property type="term" value="F:delta(3)-delta(2)-enoyl-CoA isomerase activity"/>
    <property type="evidence" value="ECO:0007669"/>
    <property type="project" value="UniProtKB-ARBA"/>
</dbReference>
<sequence length="264" mass="28143">MDTYETLLLGVNGGVARLTLNRPEARNAISRRMADELTEALQALRAREDVRVLVLHGAGEHFCAGGDVKGMGEAGPRGAPEARAGMARYRHMTEALHGFDRPVIAAVDGVAYGAGFSLLLLADLVLLSARARLCMVFGRVGLVPDCGALHTLPRVVGLQRAKELVFSAREVHATEALALGLAMEVLPAQTLLDRAMALAAALREASPLALSLAKRALNRSFDQDLAGLLDTEADAQALALCSEAHAEAVRRFVHKAPARFAWPD</sequence>
<dbReference type="Gene3D" id="3.90.226.10">
    <property type="entry name" value="2-enoyl-CoA Hydratase, Chain A, domain 1"/>
    <property type="match status" value="1"/>
</dbReference>
<reference evidence="6 7" key="1">
    <citation type="submission" date="2018-08" db="EMBL/GenBank/DDBJ databases">
        <title>Hydrogenophaga sp. LA-38 isolated from sludge.</title>
        <authorList>
            <person name="Im W.-T."/>
        </authorList>
    </citation>
    <scope>NUCLEOTIDE SEQUENCE [LARGE SCALE GENOMIC DNA]</scope>
    <source>
        <strain evidence="6 7">LA-38</strain>
    </source>
</reference>
<dbReference type="EMBL" id="QVLS01000011">
    <property type="protein sequence ID" value="RFP77376.1"/>
    <property type="molecule type" value="Genomic_DNA"/>
</dbReference>
<dbReference type="InterPro" id="IPR051053">
    <property type="entry name" value="ECH/Chromodomain_protein"/>
</dbReference>
<comment type="caution">
    <text evidence="6">The sequence shown here is derived from an EMBL/GenBank/DDBJ whole genome shotgun (WGS) entry which is preliminary data.</text>
</comment>